<reference evidence="2 3" key="1">
    <citation type="journal article" date="2019" name="Commun. Biol.">
        <title>The bagworm genome reveals a unique fibroin gene that provides high tensile strength.</title>
        <authorList>
            <person name="Kono N."/>
            <person name="Nakamura H."/>
            <person name="Ohtoshi R."/>
            <person name="Tomita M."/>
            <person name="Numata K."/>
            <person name="Arakawa K."/>
        </authorList>
    </citation>
    <scope>NUCLEOTIDE SEQUENCE [LARGE SCALE GENOMIC DNA]</scope>
</reference>
<feature type="compositionally biased region" description="Polar residues" evidence="1">
    <location>
        <begin position="117"/>
        <end position="141"/>
    </location>
</feature>
<evidence type="ECO:0000313" key="2">
    <source>
        <dbReference type="EMBL" id="GBP09989.1"/>
    </source>
</evidence>
<protein>
    <submittedName>
        <fullName evidence="2">Uncharacterized protein</fullName>
    </submittedName>
</protein>
<evidence type="ECO:0000313" key="3">
    <source>
        <dbReference type="Proteomes" id="UP000299102"/>
    </source>
</evidence>
<feature type="region of interest" description="Disordered" evidence="1">
    <location>
        <begin position="117"/>
        <end position="147"/>
    </location>
</feature>
<dbReference type="AlphaFoldDB" id="A0A4C1T651"/>
<evidence type="ECO:0000256" key="1">
    <source>
        <dbReference type="SAM" id="MobiDB-lite"/>
    </source>
</evidence>
<name>A0A4C1T651_EUMVA</name>
<sequence length="210" mass="24007">MQELEIQHNAPQEELKRRREECIQLKSVLQQQTQSLKSLGNDSLSLRSSDQSFIQDNELNEAYQAQKLVNKQLEVKPKALTEENNAHFAELSRQQRNCVKKHAITERSDKLTLKLQQQGIADGHSSSAKSDTNATTNQNTKVAVGKQKAKSYQEYRRVILEIIINLYEALVIQIEGHLEGNIVEAILDNDEIQRRHQKTTSSGRANRQHL</sequence>
<gene>
    <name evidence="2" type="ORF">EVAR_72561_1</name>
</gene>
<keyword evidence="3" id="KW-1185">Reference proteome</keyword>
<dbReference type="OrthoDB" id="6108017at2759"/>
<organism evidence="2 3">
    <name type="scientific">Eumeta variegata</name>
    <name type="common">Bagworm moth</name>
    <name type="synonym">Eumeta japonica</name>
    <dbReference type="NCBI Taxonomy" id="151549"/>
    <lineage>
        <taxon>Eukaryota</taxon>
        <taxon>Metazoa</taxon>
        <taxon>Ecdysozoa</taxon>
        <taxon>Arthropoda</taxon>
        <taxon>Hexapoda</taxon>
        <taxon>Insecta</taxon>
        <taxon>Pterygota</taxon>
        <taxon>Neoptera</taxon>
        <taxon>Endopterygota</taxon>
        <taxon>Lepidoptera</taxon>
        <taxon>Glossata</taxon>
        <taxon>Ditrysia</taxon>
        <taxon>Tineoidea</taxon>
        <taxon>Psychidae</taxon>
        <taxon>Oiketicinae</taxon>
        <taxon>Eumeta</taxon>
    </lineage>
</organism>
<dbReference type="Proteomes" id="UP000299102">
    <property type="component" value="Unassembled WGS sequence"/>
</dbReference>
<dbReference type="EMBL" id="BGZK01004619">
    <property type="protein sequence ID" value="GBP09989.1"/>
    <property type="molecule type" value="Genomic_DNA"/>
</dbReference>
<dbReference type="STRING" id="151549.A0A4C1T651"/>
<proteinExistence type="predicted"/>
<accession>A0A4C1T651</accession>
<comment type="caution">
    <text evidence="2">The sequence shown here is derived from an EMBL/GenBank/DDBJ whole genome shotgun (WGS) entry which is preliminary data.</text>
</comment>